<name>A0A397SYM3_9GLOM</name>
<dbReference type="InterPro" id="IPR011009">
    <property type="entry name" value="Kinase-like_dom_sf"/>
</dbReference>
<reference evidence="7 8" key="1">
    <citation type="submission" date="2018-06" db="EMBL/GenBank/DDBJ databases">
        <title>Comparative genomics reveals the genomic features of Rhizophagus irregularis, R. cerebriforme, R. diaphanum and Gigaspora rosea, and their symbiotic lifestyle signature.</title>
        <authorList>
            <person name="Morin E."/>
            <person name="San Clemente H."/>
            <person name="Chen E.C.H."/>
            <person name="De La Providencia I."/>
            <person name="Hainaut M."/>
            <person name="Kuo A."/>
            <person name="Kohler A."/>
            <person name="Murat C."/>
            <person name="Tang N."/>
            <person name="Roy S."/>
            <person name="Loubradou J."/>
            <person name="Henrissat B."/>
            <person name="Grigoriev I.V."/>
            <person name="Corradi N."/>
            <person name="Roux C."/>
            <person name="Martin F.M."/>
        </authorList>
    </citation>
    <scope>NUCLEOTIDE SEQUENCE [LARGE SCALE GENOMIC DNA]</scope>
    <source>
        <strain evidence="7 8">DAOM 227022</strain>
    </source>
</reference>
<keyword evidence="4 7" id="KW-0418">Kinase</keyword>
<sequence length="175" mass="20930">MYDKIKLQDDKNPNEWIEEAISKNHIKYYDYKHFTNIEKIGNNSFEKVYRANWKNSEQCFALKSFLNFNNLTVKEILHEFELQRKVDFHNNIIHLYGITAKESLNSQLKKYLLVMEYVYGNSLQNYIKETFENLTWEDKYKLAYQLTCVVSHLHDKGIVHGDLVILLLLLPLIHL</sequence>
<dbReference type="Gene3D" id="1.10.510.10">
    <property type="entry name" value="Transferase(Phosphotransferase) domain 1"/>
    <property type="match status" value="1"/>
</dbReference>
<keyword evidence="1" id="KW-0723">Serine/threonine-protein kinase</keyword>
<dbReference type="Pfam" id="PF00069">
    <property type="entry name" value="Pkinase"/>
    <property type="match status" value="1"/>
</dbReference>
<evidence type="ECO:0000256" key="3">
    <source>
        <dbReference type="ARBA" id="ARBA00022741"/>
    </source>
</evidence>
<evidence type="ECO:0000256" key="4">
    <source>
        <dbReference type="ARBA" id="ARBA00022777"/>
    </source>
</evidence>
<keyword evidence="3" id="KW-0547">Nucleotide-binding</keyword>
<evidence type="ECO:0000313" key="7">
    <source>
        <dbReference type="EMBL" id="RIA89726.1"/>
    </source>
</evidence>
<dbReference type="OrthoDB" id="6718656at2759"/>
<keyword evidence="5" id="KW-0067">ATP-binding</keyword>
<dbReference type="EMBL" id="QKYT01000208">
    <property type="protein sequence ID" value="RIA89726.1"/>
    <property type="molecule type" value="Genomic_DNA"/>
</dbReference>
<dbReference type="InterPro" id="IPR000719">
    <property type="entry name" value="Prot_kinase_dom"/>
</dbReference>
<feature type="domain" description="Protein kinase" evidence="6">
    <location>
        <begin position="34"/>
        <end position="175"/>
    </location>
</feature>
<evidence type="ECO:0000256" key="1">
    <source>
        <dbReference type="ARBA" id="ARBA00022527"/>
    </source>
</evidence>
<evidence type="ECO:0000313" key="8">
    <source>
        <dbReference type="Proteomes" id="UP000265703"/>
    </source>
</evidence>
<dbReference type="GO" id="GO:0005524">
    <property type="term" value="F:ATP binding"/>
    <property type="evidence" value="ECO:0007669"/>
    <property type="project" value="UniProtKB-KW"/>
</dbReference>
<evidence type="ECO:0000256" key="2">
    <source>
        <dbReference type="ARBA" id="ARBA00022679"/>
    </source>
</evidence>
<dbReference type="PANTHER" id="PTHR46485">
    <property type="entry name" value="LIM DOMAIN KINASE 1"/>
    <property type="match status" value="1"/>
</dbReference>
<dbReference type="Proteomes" id="UP000265703">
    <property type="component" value="Unassembled WGS sequence"/>
</dbReference>
<gene>
    <name evidence="7" type="ORF">C1645_824433</name>
</gene>
<dbReference type="InterPro" id="IPR050940">
    <property type="entry name" value="Actin_reg-Ser/Thr_kinase"/>
</dbReference>
<dbReference type="GO" id="GO:0004674">
    <property type="term" value="F:protein serine/threonine kinase activity"/>
    <property type="evidence" value="ECO:0007669"/>
    <property type="project" value="UniProtKB-KW"/>
</dbReference>
<dbReference type="PANTHER" id="PTHR46485:SF5">
    <property type="entry name" value="CENTER DIVIDER, ISOFORM A"/>
    <property type="match status" value="1"/>
</dbReference>
<evidence type="ECO:0000256" key="5">
    <source>
        <dbReference type="ARBA" id="ARBA00022840"/>
    </source>
</evidence>
<proteinExistence type="predicted"/>
<dbReference type="AlphaFoldDB" id="A0A397SYM3"/>
<evidence type="ECO:0000259" key="6">
    <source>
        <dbReference type="PROSITE" id="PS50011"/>
    </source>
</evidence>
<keyword evidence="8" id="KW-1185">Reference proteome</keyword>
<dbReference type="PROSITE" id="PS50011">
    <property type="entry name" value="PROTEIN_KINASE_DOM"/>
    <property type="match status" value="1"/>
</dbReference>
<protein>
    <submittedName>
        <fullName evidence="7">Kinase-like domain-containing protein</fullName>
    </submittedName>
</protein>
<comment type="caution">
    <text evidence="7">The sequence shown here is derived from an EMBL/GenBank/DDBJ whole genome shotgun (WGS) entry which is preliminary data.</text>
</comment>
<dbReference type="SUPFAM" id="SSF56112">
    <property type="entry name" value="Protein kinase-like (PK-like)"/>
    <property type="match status" value="1"/>
</dbReference>
<accession>A0A397SYM3</accession>
<keyword evidence="2" id="KW-0808">Transferase</keyword>
<organism evidence="7 8">
    <name type="scientific">Glomus cerebriforme</name>
    <dbReference type="NCBI Taxonomy" id="658196"/>
    <lineage>
        <taxon>Eukaryota</taxon>
        <taxon>Fungi</taxon>
        <taxon>Fungi incertae sedis</taxon>
        <taxon>Mucoromycota</taxon>
        <taxon>Glomeromycotina</taxon>
        <taxon>Glomeromycetes</taxon>
        <taxon>Glomerales</taxon>
        <taxon>Glomeraceae</taxon>
        <taxon>Glomus</taxon>
    </lineage>
</organism>